<dbReference type="PATRIC" id="fig|1254439.12.peg.119"/>
<sequence>MLVRYRHAAGLRFDGTVPGTTNADGLDAVSRSAEQSGFELAGADGVFHDAAARIVPDCAVHGGKTGLFSEPGTAGSAASGTTGDTAGEGDGVIRVFSPDVPQPVAIRYAWKSWGPAPVRNADAEVSVTAGRRLKCARVHACSPASSITNWLR</sequence>
<dbReference type="EMBL" id="CP004346">
    <property type="protein sequence ID" value="AGH40389.1"/>
    <property type="molecule type" value="Genomic_DNA"/>
</dbReference>
<accession>M4RDZ9</accession>
<dbReference type="Proteomes" id="UP000011835">
    <property type="component" value="Chromosome"/>
</dbReference>
<protein>
    <submittedName>
        <fullName evidence="1">Sialic acid-specific 9-O-acetylesterase</fullName>
    </submittedName>
</protein>
<organism evidence="1 2">
    <name type="scientific">Bifidobacterium thermophilum RBL67</name>
    <dbReference type="NCBI Taxonomy" id="1254439"/>
    <lineage>
        <taxon>Bacteria</taxon>
        <taxon>Bacillati</taxon>
        <taxon>Actinomycetota</taxon>
        <taxon>Actinomycetes</taxon>
        <taxon>Bifidobacteriales</taxon>
        <taxon>Bifidobacteriaceae</taxon>
        <taxon>Bifidobacterium</taxon>
    </lineage>
</organism>
<reference evidence="1 2" key="1">
    <citation type="journal article" date="2013" name="Genome Announc.">
        <title>Complete Genome Sequence of the Probiotic Bifidobacterium thermophilum Strain RBL67.</title>
        <authorList>
            <person name="Jans C."/>
            <person name="Lacroix C."/>
            <person name="Follador R."/>
            <person name="Stevens M.J."/>
        </authorList>
    </citation>
    <scope>NUCLEOTIDE SEQUENCE [LARGE SCALE GENOMIC DNA]</scope>
    <source>
        <strain evidence="1 2">RBL67</strain>
    </source>
</reference>
<evidence type="ECO:0000313" key="2">
    <source>
        <dbReference type="Proteomes" id="UP000011835"/>
    </source>
</evidence>
<dbReference type="HOGENOM" id="CLU_1718777_0_0_11"/>
<evidence type="ECO:0000313" key="1">
    <source>
        <dbReference type="EMBL" id="AGH40389.1"/>
    </source>
</evidence>
<proteinExistence type="predicted"/>
<keyword evidence="2" id="KW-1185">Reference proteome</keyword>
<gene>
    <name evidence="1" type="ORF">D805_0122</name>
</gene>
<name>M4RDZ9_9BIFI</name>
<dbReference type="AlphaFoldDB" id="M4RDZ9"/>
<dbReference type="KEGG" id="btp:D805_0122"/>